<keyword evidence="3 4" id="KW-0067">ATP-binding</keyword>
<dbReference type="EMBL" id="SWBQ01000004">
    <property type="protein sequence ID" value="TKC04960.1"/>
    <property type="molecule type" value="Genomic_DNA"/>
</dbReference>
<dbReference type="InterPro" id="IPR024185">
    <property type="entry name" value="FTHF_cligase-like_sf"/>
</dbReference>
<keyword evidence="5" id="KW-0479">Metal-binding</keyword>
<dbReference type="GO" id="GO:0030272">
    <property type="term" value="F:5-formyltetrahydrofolate cyclo-ligase activity"/>
    <property type="evidence" value="ECO:0007669"/>
    <property type="project" value="UniProtKB-EC"/>
</dbReference>
<keyword evidence="6" id="KW-0436">Ligase</keyword>
<comment type="cofactor">
    <cofactor evidence="5">
        <name>Mg(2+)</name>
        <dbReference type="ChEBI" id="CHEBI:18420"/>
    </cofactor>
</comment>
<dbReference type="InterPro" id="IPR037171">
    <property type="entry name" value="NagB/RpiA_transferase-like"/>
</dbReference>
<dbReference type="SUPFAM" id="SSF100950">
    <property type="entry name" value="NagB/RpiA/CoA transferase-like"/>
    <property type="match status" value="1"/>
</dbReference>
<dbReference type="NCBIfam" id="TIGR02727">
    <property type="entry name" value="MTHFS_bact"/>
    <property type="match status" value="1"/>
</dbReference>
<evidence type="ECO:0000256" key="5">
    <source>
        <dbReference type="RuleBase" id="RU361279"/>
    </source>
</evidence>
<comment type="similarity">
    <text evidence="1 5">Belongs to the 5-formyltetrahydrofolate cyclo-ligase family.</text>
</comment>
<comment type="caution">
    <text evidence="6">The sequence shown here is derived from an EMBL/GenBank/DDBJ whole genome shotgun (WGS) entry which is preliminary data.</text>
</comment>
<comment type="catalytic activity">
    <reaction evidence="5">
        <text>(6S)-5-formyl-5,6,7,8-tetrahydrofolate + ATP = (6R)-5,10-methenyltetrahydrofolate + ADP + phosphate</text>
        <dbReference type="Rhea" id="RHEA:10488"/>
        <dbReference type="ChEBI" id="CHEBI:30616"/>
        <dbReference type="ChEBI" id="CHEBI:43474"/>
        <dbReference type="ChEBI" id="CHEBI:57455"/>
        <dbReference type="ChEBI" id="CHEBI:57457"/>
        <dbReference type="ChEBI" id="CHEBI:456216"/>
        <dbReference type="EC" id="6.3.3.2"/>
    </reaction>
</comment>
<dbReference type="GO" id="GO:0035999">
    <property type="term" value="P:tetrahydrofolate interconversion"/>
    <property type="evidence" value="ECO:0007669"/>
    <property type="project" value="TreeGrafter"/>
</dbReference>
<feature type="binding site" evidence="4">
    <location>
        <position position="48"/>
    </location>
    <ligand>
        <name>substrate</name>
    </ligand>
</feature>
<proteinExistence type="inferred from homology"/>
<reference evidence="6 7" key="1">
    <citation type="submission" date="2019-04" db="EMBL/GenBank/DDBJ databases">
        <title>Pedobacter sp. RP-3-15 sp. nov., isolated from Arctic soil.</title>
        <authorList>
            <person name="Dahal R.H."/>
            <person name="Kim D.-U."/>
        </authorList>
    </citation>
    <scope>NUCLEOTIDE SEQUENCE [LARGE SCALE GENOMIC DNA]</scope>
    <source>
        <strain evidence="6 7">RP-3-15</strain>
    </source>
</reference>
<name>A0A4U1CEL7_9SPHI</name>
<dbReference type="InterPro" id="IPR002698">
    <property type="entry name" value="FTHF_cligase"/>
</dbReference>
<evidence type="ECO:0000256" key="3">
    <source>
        <dbReference type="ARBA" id="ARBA00022840"/>
    </source>
</evidence>
<evidence type="ECO:0000256" key="1">
    <source>
        <dbReference type="ARBA" id="ARBA00010638"/>
    </source>
</evidence>
<evidence type="ECO:0000313" key="7">
    <source>
        <dbReference type="Proteomes" id="UP000307244"/>
    </source>
</evidence>
<dbReference type="OrthoDB" id="9801938at2"/>
<feature type="binding site" evidence="4">
    <location>
        <position position="55"/>
    </location>
    <ligand>
        <name>substrate</name>
    </ligand>
</feature>
<dbReference type="Proteomes" id="UP000307244">
    <property type="component" value="Unassembled WGS sequence"/>
</dbReference>
<dbReference type="PIRSF" id="PIRSF006806">
    <property type="entry name" value="FTHF_cligase"/>
    <property type="match status" value="1"/>
</dbReference>
<sequence length="186" mass="21360">MNKAEVRKQALLQRKGLSPEEASVFNSKLLAQFKNLDFDAIKTLHIFLPIAEKKEPDTFLLIDWLSLAHPEIKIIVPRADFDTFLMSNYVYEGKKRLEKNSYNILEPQKTNLHEGAVDMVIIPLLGFDLKGYRVGYGKGFYDRFLNGIFTVKVGLNFFAPVDVINDVHENDIALDLCITPDKIYFF</sequence>
<evidence type="ECO:0000256" key="4">
    <source>
        <dbReference type="PIRSR" id="PIRSR006806-1"/>
    </source>
</evidence>
<dbReference type="EC" id="6.3.3.2" evidence="5"/>
<dbReference type="PANTHER" id="PTHR23407">
    <property type="entry name" value="ATPASE INHIBITOR/5-FORMYLTETRAHYDROFOLATE CYCLO-LIGASE"/>
    <property type="match status" value="1"/>
</dbReference>
<dbReference type="Pfam" id="PF01812">
    <property type="entry name" value="5-FTHF_cyc-lig"/>
    <property type="match status" value="1"/>
</dbReference>
<dbReference type="Gene3D" id="3.40.50.10420">
    <property type="entry name" value="NagB/RpiA/CoA transferase-like"/>
    <property type="match status" value="1"/>
</dbReference>
<dbReference type="GO" id="GO:0009396">
    <property type="term" value="P:folic acid-containing compound biosynthetic process"/>
    <property type="evidence" value="ECO:0007669"/>
    <property type="project" value="TreeGrafter"/>
</dbReference>
<keyword evidence="7" id="KW-1185">Reference proteome</keyword>
<protein>
    <recommendedName>
        <fullName evidence="5">5-formyltetrahydrofolate cyclo-ligase</fullName>
        <ecNumber evidence="5">6.3.3.2</ecNumber>
    </recommendedName>
</protein>
<accession>A0A4U1CEL7</accession>
<keyword evidence="5" id="KW-0460">Magnesium</keyword>
<feature type="binding site" evidence="4">
    <location>
        <begin position="133"/>
        <end position="141"/>
    </location>
    <ligand>
        <name>ATP</name>
        <dbReference type="ChEBI" id="CHEBI:30616"/>
    </ligand>
</feature>
<dbReference type="GO" id="GO:0046872">
    <property type="term" value="F:metal ion binding"/>
    <property type="evidence" value="ECO:0007669"/>
    <property type="project" value="UniProtKB-KW"/>
</dbReference>
<dbReference type="PANTHER" id="PTHR23407:SF1">
    <property type="entry name" value="5-FORMYLTETRAHYDROFOLATE CYCLO-LIGASE"/>
    <property type="match status" value="1"/>
</dbReference>
<keyword evidence="2 4" id="KW-0547">Nucleotide-binding</keyword>
<dbReference type="RefSeq" id="WP_136836779.1">
    <property type="nucleotide sequence ID" value="NZ_SWBQ01000004.1"/>
</dbReference>
<feature type="binding site" evidence="4">
    <location>
        <begin position="3"/>
        <end position="7"/>
    </location>
    <ligand>
        <name>ATP</name>
        <dbReference type="ChEBI" id="CHEBI:30616"/>
    </ligand>
</feature>
<dbReference type="GO" id="GO:0005524">
    <property type="term" value="F:ATP binding"/>
    <property type="evidence" value="ECO:0007669"/>
    <property type="project" value="UniProtKB-KW"/>
</dbReference>
<evidence type="ECO:0000313" key="6">
    <source>
        <dbReference type="EMBL" id="TKC04960.1"/>
    </source>
</evidence>
<organism evidence="6 7">
    <name type="scientific">Pedobacter frigoris</name>
    <dbReference type="NCBI Taxonomy" id="2571272"/>
    <lineage>
        <taxon>Bacteria</taxon>
        <taxon>Pseudomonadati</taxon>
        <taxon>Bacteroidota</taxon>
        <taxon>Sphingobacteriia</taxon>
        <taxon>Sphingobacteriales</taxon>
        <taxon>Sphingobacteriaceae</taxon>
        <taxon>Pedobacter</taxon>
    </lineage>
</organism>
<evidence type="ECO:0000256" key="2">
    <source>
        <dbReference type="ARBA" id="ARBA00022741"/>
    </source>
</evidence>
<dbReference type="AlphaFoldDB" id="A0A4U1CEL7"/>
<gene>
    <name evidence="6" type="ORF">FA047_14410</name>
</gene>